<dbReference type="AlphaFoldDB" id="A0A520M574"/>
<keyword evidence="7 14" id="KW-0547">Nucleotide-binding</keyword>
<comment type="caution">
    <text evidence="18">The sequence shown here is derived from an EMBL/GenBank/DDBJ whole genome shotgun (WGS) entry which is preliminary data.</text>
</comment>
<keyword evidence="5 14" id="KW-0436">Ligase</keyword>
<evidence type="ECO:0000256" key="1">
    <source>
        <dbReference type="ARBA" id="ARBA00004496"/>
    </source>
</evidence>
<dbReference type="Gene3D" id="3.40.50.620">
    <property type="entry name" value="HUPs"/>
    <property type="match status" value="2"/>
</dbReference>
<evidence type="ECO:0000256" key="9">
    <source>
        <dbReference type="ARBA" id="ARBA00022840"/>
    </source>
</evidence>
<gene>
    <name evidence="14" type="primary">ileS</name>
    <name evidence="18" type="ORF">EVB00_03215</name>
</gene>
<dbReference type="GO" id="GO:0005524">
    <property type="term" value="F:ATP binding"/>
    <property type="evidence" value="ECO:0007669"/>
    <property type="project" value="UniProtKB-UniRule"/>
</dbReference>
<evidence type="ECO:0000256" key="3">
    <source>
        <dbReference type="ARBA" id="ARBA00011245"/>
    </source>
</evidence>
<keyword evidence="8 14" id="KW-0862">Zinc</keyword>
<dbReference type="InterPro" id="IPR009008">
    <property type="entry name" value="Val/Leu/Ile-tRNA-synth_edit"/>
</dbReference>
<evidence type="ECO:0000256" key="11">
    <source>
        <dbReference type="ARBA" id="ARBA00023146"/>
    </source>
</evidence>
<dbReference type="SUPFAM" id="SSF52374">
    <property type="entry name" value="Nucleotidylyl transferase"/>
    <property type="match status" value="1"/>
</dbReference>
<evidence type="ECO:0000256" key="12">
    <source>
        <dbReference type="ARBA" id="ARBA00025217"/>
    </source>
</evidence>
<evidence type="ECO:0000256" key="6">
    <source>
        <dbReference type="ARBA" id="ARBA00022723"/>
    </source>
</evidence>
<dbReference type="InterPro" id="IPR002300">
    <property type="entry name" value="aa-tRNA-synth_Ia"/>
</dbReference>
<evidence type="ECO:0000259" key="17">
    <source>
        <dbReference type="Pfam" id="PF08264"/>
    </source>
</evidence>
<dbReference type="FunFam" id="3.40.50.620:FF:000048">
    <property type="entry name" value="Isoleucine--tRNA ligase"/>
    <property type="match status" value="1"/>
</dbReference>
<dbReference type="GO" id="GO:0006428">
    <property type="term" value="P:isoleucyl-tRNA aminoacylation"/>
    <property type="evidence" value="ECO:0007669"/>
    <property type="project" value="UniProtKB-UniRule"/>
</dbReference>
<feature type="binding site" evidence="14">
    <location>
        <position position="890"/>
    </location>
    <ligand>
        <name>Zn(2+)</name>
        <dbReference type="ChEBI" id="CHEBI:29105"/>
    </ligand>
</feature>
<comment type="similarity">
    <text evidence="2 14">Belongs to the class-I aminoacyl-tRNA synthetase family. IleS type 1 subfamily.</text>
</comment>
<reference evidence="18 19" key="1">
    <citation type="submission" date="2019-02" db="EMBL/GenBank/DDBJ databases">
        <title>Prokaryotic population dynamics and viral predation in marine succession experiment using metagenomics: the confinement effect.</title>
        <authorList>
            <person name="Haro-Moreno J.M."/>
            <person name="Rodriguez-Valera F."/>
            <person name="Lopez-Perez M."/>
        </authorList>
    </citation>
    <scope>NUCLEOTIDE SEQUENCE [LARGE SCALE GENOMIC DNA]</scope>
    <source>
        <strain evidence="18">MED-G167</strain>
    </source>
</reference>
<evidence type="ECO:0000256" key="13">
    <source>
        <dbReference type="ARBA" id="ARBA00048359"/>
    </source>
</evidence>
<dbReference type="InterPro" id="IPR014729">
    <property type="entry name" value="Rossmann-like_a/b/a_fold"/>
</dbReference>
<protein>
    <recommendedName>
        <fullName evidence="14">Isoleucine--tRNA ligase</fullName>
        <ecNumber evidence="14">6.1.1.5</ecNumber>
    </recommendedName>
    <alternativeName>
        <fullName evidence="14">Isoleucyl-tRNA synthetase</fullName>
        <shortName evidence="14">IleRS</shortName>
    </alternativeName>
</protein>
<dbReference type="PANTHER" id="PTHR42765:SF1">
    <property type="entry name" value="ISOLEUCINE--TRNA LIGASE, MITOCHONDRIAL"/>
    <property type="match status" value="1"/>
</dbReference>
<evidence type="ECO:0000256" key="7">
    <source>
        <dbReference type="ARBA" id="ARBA00022741"/>
    </source>
</evidence>
<evidence type="ECO:0000256" key="10">
    <source>
        <dbReference type="ARBA" id="ARBA00022917"/>
    </source>
</evidence>
<feature type="binding site" evidence="14">
    <location>
        <position position="604"/>
    </location>
    <ligand>
        <name>ATP</name>
        <dbReference type="ChEBI" id="CHEBI:30616"/>
    </ligand>
</feature>
<name>A0A520M574_9GAMM</name>
<dbReference type="CDD" id="cd07960">
    <property type="entry name" value="Anticodon_Ia_Ile_BEm"/>
    <property type="match status" value="1"/>
</dbReference>
<keyword evidence="11 14" id="KW-0030">Aminoacyl-tRNA synthetase</keyword>
<dbReference type="PROSITE" id="PS00178">
    <property type="entry name" value="AA_TRNA_LIGASE_I"/>
    <property type="match status" value="1"/>
</dbReference>
<dbReference type="SUPFAM" id="SSF50677">
    <property type="entry name" value="ValRS/IleRS/LeuRS editing domain"/>
    <property type="match status" value="1"/>
</dbReference>
<dbReference type="InterPro" id="IPR033708">
    <property type="entry name" value="Anticodon_Ile_BEm"/>
</dbReference>
<comment type="subunit">
    <text evidence="3 14">Monomer.</text>
</comment>
<dbReference type="InterPro" id="IPR023585">
    <property type="entry name" value="Ile-tRNA-ligase_type1"/>
</dbReference>
<evidence type="ECO:0000313" key="18">
    <source>
        <dbReference type="EMBL" id="RZO16269.1"/>
    </source>
</evidence>
<comment type="function">
    <text evidence="12 14">Catalyzes the attachment of isoleucine to tRNA(Ile). As IleRS can inadvertently accommodate and process structurally similar amino acids such as valine, to avoid such errors it has two additional distinct tRNA(Ile)-dependent editing activities. One activity is designated as 'pretransfer' editing and involves the hydrolysis of activated Val-AMP. The other activity is designated 'posttransfer' editing and involves deacylation of mischarged Val-tRNA(Ile).</text>
</comment>
<comment type="domain">
    <text evidence="14">IleRS has two distinct active sites: one for aminoacylation and one for editing. The misactivated valine is translocated from the active site to the editing site, which sterically excludes the correctly activated isoleucine. The single editing site contains two valyl binding pockets, one specific for each substrate (Val-AMP or Val-tRNA(Ile)).</text>
</comment>
<feature type="short sequence motif" description="'HIGH' region" evidence="14">
    <location>
        <begin position="59"/>
        <end position="69"/>
    </location>
</feature>
<dbReference type="GO" id="GO:0000049">
    <property type="term" value="F:tRNA binding"/>
    <property type="evidence" value="ECO:0007669"/>
    <property type="project" value="InterPro"/>
</dbReference>
<dbReference type="InterPro" id="IPR010663">
    <property type="entry name" value="Znf_FPG/IleRS"/>
</dbReference>
<dbReference type="GO" id="GO:0002161">
    <property type="term" value="F:aminoacyl-tRNA deacylase activity"/>
    <property type="evidence" value="ECO:0007669"/>
    <property type="project" value="InterPro"/>
</dbReference>
<dbReference type="GO" id="GO:0008270">
    <property type="term" value="F:zinc ion binding"/>
    <property type="evidence" value="ECO:0007669"/>
    <property type="project" value="UniProtKB-UniRule"/>
</dbReference>
<evidence type="ECO:0000259" key="16">
    <source>
        <dbReference type="Pfam" id="PF06827"/>
    </source>
</evidence>
<dbReference type="PANTHER" id="PTHR42765">
    <property type="entry name" value="SOLEUCYL-TRNA SYNTHETASE"/>
    <property type="match status" value="1"/>
</dbReference>
<dbReference type="Pfam" id="PF00133">
    <property type="entry name" value="tRNA-synt_1"/>
    <property type="match status" value="1"/>
</dbReference>
<evidence type="ECO:0000256" key="4">
    <source>
        <dbReference type="ARBA" id="ARBA00022490"/>
    </source>
</evidence>
<organism evidence="18 19">
    <name type="scientific">SAR86 cluster bacterium</name>
    <dbReference type="NCBI Taxonomy" id="2030880"/>
    <lineage>
        <taxon>Bacteria</taxon>
        <taxon>Pseudomonadati</taxon>
        <taxon>Pseudomonadota</taxon>
        <taxon>Gammaproteobacteria</taxon>
        <taxon>SAR86 cluster</taxon>
    </lineage>
</organism>
<dbReference type="Gene3D" id="3.90.740.10">
    <property type="entry name" value="Valyl/Leucyl/Isoleucyl-tRNA synthetase, editing domain"/>
    <property type="match status" value="1"/>
</dbReference>
<feature type="binding site" evidence="14">
    <location>
        <position position="907"/>
    </location>
    <ligand>
        <name>Zn(2+)</name>
        <dbReference type="ChEBI" id="CHEBI:29105"/>
    </ligand>
</feature>
<feature type="short sequence motif" description="'KMSKS' region" evidence="14">
    <location>
        <begin position="601"/>
        <end position="605"/>
    </location>
</feature>
<dbReference type="GO" id="GO:0005829">
    <property type="term" value="C:cytosol"/>
    <property type="evidence" value="ECO:0007669"/>
    <property type="project" value="TreeGrafter"/>
</dbReference>
<dbReference type="PRINTS" id="PR00984">
    <property type="entry name" value="TRNASYNTHILE"/>
</dbReference>
<evidence type="ECO:0000313" key="19">
    <source>
        <dbReference type="Proteomes" id="UP000318359"/>
    </source>
</evidence>
<dbReference type="Pfam" id="PF08264">
    <property type="entry name" value="Anticodon_1"/>
    <property type="match status" value="1"/>
</dbReference>
<feature type="binding site" evidence="14">
    <location>
        <position position="560"/>
    </location>
    <ligand>
        <name>L-isoleucyl-5'-AMP</name>
        <dbReference type="ChEBI" id="CHEBI:178002"/>
    </ligand>
</feature>
<dbReference type="InterPro" id="IPR050081">
    <property type="entry name" value="Ile-tRNA_ligase"/>
</dbReference>
<proteinExistence type="inferred from homology"/>
<feature type="domain" description="Zinc finger FPG/IleRS-type" evidence="16">
    <location>
        <begin position="885"/>
        <end position="912"/>
    </location>
</feature>
<feature type="domain" description="Methionyl/Valyl/Leucyl/Isoleucyl-tRNA synthetase anticodon-binding" evidence="17">
    <location>
        <begin position="684"/>
        <end position="840"/>
    </location>
</feature>
<dbReference type="InterPro" id="IPR001412">
    <property type="entry name" value="aa-tRNA-synth_I_CS"/>
</dbReference>
<dbReference type="InterPro" id="IPR002301">
    <property type="entry name" value="Ile-tRNA-ligase"/>
</dbReference>
<dbReference type="CDD" id="cd00818">
    <property type="entry name" value="IleRS_core"/>
    <property type="match status" value="1"/>
</dbReference>
<evidence type="ECO:0000256" key="2">
    <source>
        <dbReference type="ARBA" id="ARBA00006887"/>
    </source>
</evidence>
<feature type="binding site" evidence="14">
    <location>
        <position position="910"/>
    </location>
    <ligand>
        <name>Zn(2+)</name>
        <dbReference type="ChEBI" id="CHEBI:29105"/>
    </ligand>
</feature>
<dbReference type="HAMAP" id="MF_02002">
    <property type="entry name" value="Ile_tRNA_synth_type1"/>
    <property type="match status" value="1"/>
</dbReference>
<dbReference type="Proteomes" id="UP000318359">
    <property type="component" value="Unassembled WGS sequence"/>
</dbReference>
<evidence type="ECO:0000256" key="14">
    <source>
        <dbReference type="HAMAP-Rule" id="MF_02002"/>
    </source>
</evidence>
<dbReference type="SUPFAM" id="SSF47323">
    <property type="entry name" value="Anticodon-binding domain of a subclass of class I aminoacyl-tRNA synthetases"/>
    <property type="match status" value="1"/>
</dbReference>
<keyword evidence="6 14" id="KW-0479">Metal-binding</keyword>
<evidence type="ECO:0000256" key="8">
    <source>
        <dbReference type="ARBA" id="ARBA00022833"/>
    </source>
</evidence>
<dbReference type="Gene3D" id="1.10.730.20">
    <property type="match status" value="1"/>
</dbReference>
<dbReference type="EMBL" id="SHBM01000052">
    <property type="protein sequence ID" value="RZO16269.1"/>
    <property type="molecule type" value="Genomic_DNA"/>
</dbReference>
<dbReference type="NCBIfam" id="TIGR00392">
    <property type="entry name" value="ileS"/>
    <property type="match status" value="1"/>
</dbReference>
<evidence type="ECO:0000259" key="15">
    <source>
        <dbReference type="Pfam" id="PF00133"/>
    </source>
</evidence>
<feature type="domain" description="Aminoacyl-tRNA synthetase class Ia" evidence="15">
    <location>
        <begin position="29"/>
        <end position="638"/>
    </location>
</feature>
<keyword evidence="4 14" id="KW-0963">Cytoplasm</keyword>
<dbReference type="Pfam" id="PF06827">
    <property type="entry name" value="zf-FPG_IleRS"/>
    <property type="match status" value="1"/>
</dbReference>
<comment type="cofactor">
    <cofactor evidence="14">
        <name>Zn(2+)</name>
        <dbReference type="ChEBI" id="CHEBI:29105"/>
    </cofactor>
    <text evidence="14">Binds 1 zinc ion per subunit.</text>
</comment>
<evidence type="ECO:0000256" key="5">
    <source>
        <dbReference type="ARBA" id="ARBA00022598"/>
    </source>
</evidence>
<sequence>MSINYRDTLNLPETELSMKAGLARKEPEILEYWNSIDLYNQIRKTAEGKEQFILHDGPPYANGDIHLGHSVNKILKDITVKIQNMLGKDAPFIPGWDCHGLPIELNVEKKHGKNSDLVKNKNDFITACKEYAHTQVNKQKDDFIRLGVLADWSNPYKSSDASFEADTLRALATIIDKNHLHKGEKPVHWCQDCGSALAEAEVEYKDKVSKSIDVCFEVSQDSVKSLCSIFKTEIEKKCSFVIWTTTPWTLPSNVAVCINPELTYSLIKNNNEYFIIASELINSCSDRWGIKLEEVSKVKGSLIENIDLDHPFIDRISKLLKGDHVTTDAGTGCVHTAPAHGLDDYFICKDNKLETIKALNNKGFFKDEYGNIAGLPAFKADPFILETLTANKKLIAVEEYEHSYPHCWRHKTPLIFTSTPQWFISMDKSGLLDNAKASVDKVKWEPSWGLQRIQSMLEDRPDWCISRQRNWGVPITLVVHKDSGEIHPNQKELFTKFADLIEESGISAWDSIKLSDFIDDAEDYIKVTDTLDVWFDSGATHFSVLEKRFKKGVVADLYLEGSDQHRGWFQSSLLTSIAINGRPPFKEVMTHGFVVDEKGRKQSKSLGNVVSPQKVWNSLGADILRLWVAGTDFRSEMNGSDEILKRISDQYRRVRNTFRFLLGNINDFDYKKNKVDLDDLVELDKWILNATLELQKDVLDCYNNYSYHNAVQKIHNFCVNELGGVFLDIIKDRLYTTPQNSHARRSCQTSIYHITNILVRLISPILSFTSEEIWQTYPQLKKQKESVFLTEFYNGINTVDQILNNDEWGNIFEIKDLVNQAIESARNENLVKGSLDTIVEINCSEESFNLLNRLGDELHFVFIASECVLKKSKTLKINITQSKNEKCSRCWHRSESVSKSSKHPELCIRCEENIEAAGEVRKFV</sequence>
<keyword evidence="9 14" id="KW-0067">ATP-binding</keyword>
<dbReference type="GO" id="GO:0004822">
    <property type="term" value="F:isoleucine-tRNA ligase activity"/>
    <property type="evidence" value="ECO:0007669"/>
    <property type="project" value="UniProtKB-UniRule"/>
</dbReference>
<comment type="subcellular location">
    <subcellularLocation>
        <location evidence="1 14">Cytoplasm</location>
    </subcellularLocation>
</comment>
<accession>A0A520M574</accession>
<comment type="catalytic activity">
    <reaction evidence="13 14">
        <text>tRNA(Ile) + L-isoleucine + ATP = L-isoleucyl-tRNA(Ile) + AMP + diphosphate</text>
        <dbReference type="Rhea" id="RHEA:11060"/>
        <dbReference type="Rhea" id="RHEA-COMP:9666"/>
        <dbReference type="Rhea" id="RHEA-COMP:9695"/>
        <dbReference type="ChEBI" id="CHEBI:30616"/>
        <dbReference type="ChEBI" id="CHEBI:33019"/>
        <dbReference type="ChEBI" id="CHEBI:58045"/>
        <dbReference type="ChEBI" id="CHEBI:78442"/>
        <dbReference type="ChEBI" id="CHEBI:78528"/>
        <dbReference type="ChEBI" id="CHEBI:456215"/>
        <dbReference type="EC" id="6.1.1.5"/>
    </reaction>
</comment>
<dbReference type="InterPro" id="IPR013155">
    <property type="entry name" value="M/V/L/I-tRNA-synth_anticd-bd"/>
</dbReference>
<dbReference type="EC" id="6.1.1.5" evidence="14"/>
<dbReference type="InterPro" id="IPR009080">
    <property type="entry name" value="tRNAsynth_Ia_anticodon-bd"/>
</dbReference>
<dbReference type="FunFam" id="3.40.50.620:FF:000042">
    <property type="entry name" value="Isoleucine--tRNA ligase"/>
    <property type="match status" value="1"/>
</dbReference>
<feature type="binding site" evidence="14">
    <location>
        <position position="887"/>
    </location>
    <ligand>
        <name>Zn(2+)</name>
        <dbReference type="ChEBI" id="CHEBI:29105"/>
    </ligand>
</feature>
<keyword evidence="10 14" id="KW-0648">Protein biosynthesis</keyword>